<evidence type="ECO:0000259" key="5">
    <source>
        <dbReference type="Pfam" id="PF00296"/>
    </source>
</evidence>
<dbReference type="InterPro" id="IPR050172">
    <property type="entry name" value="SsuD_RutA_monooxygenase"/>
</dbReference>
<keyword evidence="3" id="KW-0560">Oxidoreductase</keyword>
<accession>A0A382DRU5</accession>
<gene>
    <name evidence="6" type="ORF">METZ01_LOCUS193315</name>
</gene>
<evidence type="ECO:0000256" key="2">
    <source>
        <dbReference type="ARBA" id="ARBA00022643"/>
    </source>
</evidence>
<feature type="non-terminal residue" evidence="6">
    <location>
        <position position="1"/>
    </location>
</feature>
<reference evidence="6" key="1">
    <citation type="submission" date="2018-05" db="EMBL/GenBank/DDBJ databases">
        <authorList>
            <person name="Lanie J.A."/>
            <person name="Ng W.-L."/>
            <person name="Kazmierczak K.M."/>
            <person name="Andrzejewski T.M."/>
            <person name="Davidsen T.M."/>
            <person name="Wayne K.J."/>
            <person name="Tettelin H."/>
            <person name="Glass J.I."/>
            <person name="Rusch D."/>
            <person name="Podicherti R."/>
            <person name="Tsui H.-C.T."/>
            <person name="Winkler M.E."/>
        </authorList>
    </citation>
    <scope>NUCLEOTIDE SEQUENCE</scope>
</reference>
<dbReference type="Pfam" id="PF00296">
    <property type="entry name" value="Bac_luciferase"/>
    <property type="match status" value="1"/>
</dbReference>
<dbReference type="InterPro" id="IPR019921">
    <property type="entry name" value="Lucif-like_OxRdtase_Rv2161c"/>
</dbReference>
<feature type="domain" description="Luciferase-like" evidence="5">
    <location>
        <begin position="19"/>
        <end position="256"/>
    </location>
</feature>
<dbReference type="GO" id="GO:0008726">
    <property type="term" value="F:alkanesulfonate monooxygenase activity"/>
    <property type="evidence" value="ECO:0007669"/>
    <property type="project" value="TreeGrafter"/>
</dbReference>
<dbReference type="InterPro" id="IPR036661">
    <property type="entry name" value="Luciferase-like_sf"/>
</dbReference>
<name>A0A382DRU5_9ZZZZ</name>
<dbReference type="PANTHER" id="PTHR42847:SF4">
    <property type="entry name" value="ALKANESULFONATE MONOOXYGENASE-RELATED"/>
    <property type="match status" value="1"/>
</dbReference>
<keyword evidence="1" id="KW-0285">Flavoprotein</keyword>
<dbReference type="AlphaFoldDB" id="A0A382DRU5"/>
<keyword evidence="2" id="KW-0288">FMN</keyword>
<sequence>VKTGVVFPQTEIGAEAVGVKAFAQAAEDLGYQHLLAYDHVIGASTKNRPDFAGPYTSESMFHEVFVLFGYLAGVTERIEFVTGVLILPQRQTVLVAKQAAEVDRLSNGRLRLGIGVGWNQVEYEGLNENFHDRGKRSEEQIALMRALWTQDVIEFDGRWHQVREAGISPSPVQRPIPVWIGGYVPATMERIGRIGDGWFPSSQPGEIPTDQVRSDLALIHDAAHGAGRNPKEIGVEARISLSKIARDQWAPATEAWRGAGATHLSLITMDSGLDIDAQIDLLRDYRETVDPI</sequence>
<proteinExistence type="predicted"/>
<protein>
    <recommendedName>
        <fullName evidence="5">Luciferase-like domain-containing protein</fullName>
    </recommendedName>
</protein>
<dbReference type="Gene3D" id="3.20.20.30">
    <property type="entry name" value="Luciferase-like domain"/>
    <property type="match status" value="1"/>
</dbReference>
<dbReference type="NCBIfam" id="TIGR03619">
    <property type="entry name" value="F420_Rv2161c"/>
    <property type="match status" value="1"/>
</dbReference>
<organism evidence="6">
    <name type="scientific">marine metagenome</name>
    <dbReference type="NCBI Taxonomy" id="408172"/>
    <lineage>
        <taxon>unclassified sequences</taxon>
        <taxon>metagenomes</taxon>
        <taxon>ecological metagenomes</taxon>
    </lineage>
</organism>
<dbReference type="SUPFAM" id="SSF51679">
    <property type="entry name" value="Bacterial luciferase-like"/>
    <property type="match status" value="1"/>
</dbReference>
<evidence type="ECO:0000256" key="4">
    <source>
        <dbReference type="ARBA" id="ARBA00023033"/>
    </source>
</evidence>
<dbReference type="PANTHER" id="PTHR42847">
    <property type="entry name" value="ALKANESULFONATE MONOOXYGENASE"/>
    <property type="match status" value="1"/>
</dbReference>
<dbReference type="GO" id="GO:0046306">
    <property type="term" value="P:alkanesulfonate catabolic process"/>
    <property type="evidence" value="ECO:0007669"/>
    <property type="project" value="TreeGrafter"/>
</dbReference>
<evidence type="ECO:0000313" key="6">
    <source>
        <dbReference type="EMBL" id="SVB40461.1"/>
    </source>
</evidence>
<keyword evidence="4" id="KW-0503">Monooxygenase</keyword>
<evidence type="ECO:0000256" key="3">
    <source>
        <dbReference type="ARBA" id="ARBA00023002"/>
    </source>
</evidence>
<evidence type="ECO:0000256" key="1">
    <source>
        <dbReference type="ARBA" id="ARBA00022630"/>
    </source>
</evidence>
<dbReference type="InterPro" id="IPR011251">
    <property type="entry name" value="Luciferase-like_dom"/>
</dbReference>
<dbReference type="EMBL" id="UINC01040499">
    <property type="protein sequence ID" value="SVB40461.1"/>
    <property type="molecule type" value="Genomic_DNA"/>
</dbReference>